<evidence type="ECO:0000256" key="3">
    <source>
        <dbReference type="ARBA" id="ARBA00013047"/>
    </source>
</evidence>
<reference evidence="16 17" key="1">
    <citation type="journal article" date="2016" name="Nat. Commun.">
        <title>Thousands of microbial genomes shed light on interconnected biogeochemical processes in an aquifer system.</title>
        <authorList>
            <person name="Anantharaman K."/>
            <person name="Brown C.T."/>
            <person name="Hug L.A."/>
            <person name="Sharon I."/>
            <person name="Castelle C.J."/>
            <person name="Probst A.J."/>
            <person name="Thomas B.C."/>
            <person name="Singh A."/>
            <person name="Wilkins M.J."/>
            <person name="Karaoz U."/>
            <person name="Brodie E.L."/>
            <person name="Williams K.H."/>
            <person name="Hubbard S.S."/>
            <person name="Banfield J.F."/>
        </authorList>
    </citation>
    <scope>NUCLEOTIDE SEQUENCE [LARGE SCALE GENOMIC DNA]</scope>
</reference>
<dbReference type="SUPFAM" id="SSF56042">
    <property type="entry name" value="PurM C-terminal domain-like"/>
    <property type="match status" value="1"/>
</dbReference>
<dbReference type="GO" id="GO:0046084">
    <property type="term" value="P:adenine biosynthetic process"/>
    <property type="evidence" value="ECO:0007669"/>
    <property type="project" value="TreeGrafter"/>
</dbReference>
<evidence type="ECO:0000256" key="2">
    <source>
        <dbReference type="ARBA" id="ARBA00010280"/>
    </source>
</evidence>
<comment type="subcellular location">
    <subcellularLocation>
        <location evidence="13">Cytoplasm</location>
    </subcellularLocation>
</comment>
<evidence type="ECO:0000259" key="15">
    <source>
        <dbReference type="Pfam" id="PF02769"/>
    </source>
</evidence>
<dbReference type="UniPathway" id="UPA00074">
    <property type="reaction ID" value="UER00129"/>
</dbReference>
<dbReference type="InterPro" id="IPR036676">
    <property type="entry name" value="PurM-like_C_sf"/>
</dbReference>
<dbReference type="PANTHER" id="PTHR10520:SF12">
    <property type="entry name" value="TRIFUNCTIONAL PURINE BIOSYNTHETIC PROTEIN ADENOSINE-3"/>
    <property type="match status" value="1"/>
</dbReference>
<comment type="caution">
    <text evidence="16">The sequence shown here is derived from an EMBL/GenBank/DDBJ whole genome shotgun (WGS) entry which is preliminary data.</text>
</comment>
<dbReference type="SUPFAM" id="SSF55326">
    <property type="entry name" value="PurM N-terminal domain-like"/>
    <property type="match status" value="1"/>
</dbReference>
<evidence type="ECO:0000256" key="11">
    <source>
        <dbReference type="ARBA" id="ARBA00033093"/>
    </source>
</evidence>
<evidence type="ECO:0000256" key="13">
    <source>
        <dbReference type="HAMAP-Rule" id="MF_00741"/>
    </source>
</evidence>
<evidence type="ECO:0000256" key="9">
    <source>
        <dbReference type="ARBA" id="ARBA00031908"/>
    </source>
</evidence>
<keyword evidence="5 13" id="KW-0963">Cytoplasm</keyword>
<dbReference type="GO" id="GO:0005524">
    <property type="term" value="F:ATP binding"/>
    <property type="evidence" value="ECO:0007669"/>
    <property type="project" value="UniProtKB-KW"/>
</dbReference>
<organism evidence="16 17">
    <name type="scientific">Candidatus Schekmanbacteria bacterium RIFCSPLOWO2_12_FULL_38_15</name>
    <dbReference type="NCBI Taxonomy" id="1817883"/>
    <lineage>
        <taxon>Bacteria</taxon>
        <taxon>Candidatus Schekmaniibacteriota</taxon>
    </lineage>
</organism>
<evidence type="ECO:0000256" key="4">
    <source>
        <dbReference type="ARBA" id="ARBA00020367"/>
    </source>
</evidence>
<comment type="catalytic activity">
    <reaction evidence="12 13">
        <text>2-formamido-N(1)-(5-O-phospho-beta-D-ribosyl)acetamidine + ATP = 5-amino-1-(5-phospho-beta-D-ribosyl)imidazole + ADP + phosphate + H(+)</text>
        <dbReference type="Rhea" id="RHEA:23032"/>
        <dbReference type="ChEBI" id="CHEBI:15378"/>
        <dbReference type="ChEBI" id="CHEBI:30616"/>
        <dbReference type="ChEBI" id="CHEBI:43474"/>
        <dbReference type="ChEBI" id="CHEBI:137981"/>
        <dbReference type="ChEBI" id="CHEBI:147287"/>
        <dbReference type="ChEBI" id="CHEBI:456216"/>
        <dbReference type="EC" id="6.3.3.1"/>
    </reaction>
</comment>
<accession>A0A1F7SIS6</accession>
<dbReference type="Gene3D" id="3.90.650.10">
    <property type="entry name" value="PurM-like C-terminal domain"/>
    <property type="match status" value="1"/>
</dbReference>
<comment type="pathway">
    <text evidence="1 13">Purine metabolism; IMP biosynthesis via de novo pathway; 5-amino-1-(5-phospho-D-ribosyl)imidazole from N(2)-formyl-N(1)-(5-phospho-D-ribosyl)glycinamide: step 2/2.</text>
</comment>
<evidence type="ECO:0000313" key="17">
    <source>
        <dbReference type="Proteomes" id="UP000178082"/>
    </source>
</evidence>
<dbReference type="PANTHER" id="PTHR10520">
    <property type="entry name" value="TRIFUNCTIONAL PURINE BIOSYNTHETIC PROTEIN ADENOSINE-3-RELATED"/>
    <property type="match status" value="1"/>
</dbReference>
<dbReference type="Proteomes" id="UP000178082">
    <property type="component" value="Unassembled WGS sequence"/>
</dbReference>
<feature type="domain" description="PurM-like N-terminal" evidence="14">
    <location>
        <begin position="51"/>
        <end position="170"/>
    </location>
</feature>
<evidence type="ECO:0000256" key="10">
    <source>
        <dbReference type="ARBA" id="ARBA00032931"/>
    </source>
</evidence>
<dbReference type="InterPro" id="IPR010918">
    <property type="entry name" value="PurM-like_C_dom"/>
</dbReference>
<keyword evidence="7 13" id="KW-0547">Nucleotide-binding</keyword>
<feature type="domain" description="PurM-like C-terminal" evidence="15">
    <location>
        <begin position="183"/>
        <end position="348"/>
    </location>
</feature>
<evidence type="ECO:0000256" key="5">
    <source>
        <dbReference type="ARBA" id="ARBA00022490"/>
    </source>
</evidence>
<evidence type="ECO:0000259" key="14">
    <source>
        <dbReference type="Pfam" id="PF00586"/>
    </source>
</evidence>
<dbReference type="Pfam" id="PF02769">
    <property type="entry name" value="AIRS_C"/>
    <property type="match status" value="1"/>
</dbReference>
<evidence type="ECO:0000256" key="12">
    <source>
        <dbReference type="ARBA" id="ARBA00049057"/>
    </source>
</evidence>
<dbReference type="HAMAP" id="MF_00741">
    <property type="entry name" value="AIRS"/>
    <property type="match status" value="1"/>
</dbReference>
<name>A0A1F7SIS6_9BACT</name>
<evidence type="ECO:0000256" key="7">
    <source>
        <dbReference type="ARBA" id="ARBA00022741"/>
    </source>
</evidence>
<keyword evidence="8 13" id="KW-0067">ATP-binding</keyword>
<keyword evidence="13" id="KW-0658">Purine biosynthesis</keyword>
<dbReference type="CDD" id="cd02196">
    <property type="entry name" value="PurM"/>
    <property type="match status" value="1"/>
</dbReference>
<dbReference type="EC" id="6.3.3.1" evidence="3 13"/>
<dbReference type="InterPro" id="IPR004733">
    <property type="entry name" value="PurM_cligase"/>
</dbReference>
<gene>
    <name evidence="13" type="primary">purM</name>
    <name evidence="16" type="ORF">A3G31_09315</name>
</gene>
<dbReference type="Pfam" id="PF00586">
    <property type="entry name" value="AIRS"/>
    <property type="match status" value="1"/>
</dbReference>
<dbReference type="GO" id="GO:0004637">
    <property type="term" value="F:phosphoribosylamine-glycine ligase activity"/>
    <property type="evidence" value="ECO:0007669"/>
    <property type="project" value="TreeGrafter"/>
</dbReference>
<evidence type="ECO:0000256" key="6">
    <source>
        <dbReference type="ARBA" id="ARBA00022598"/>
    </source>
</evidence>
<dbReference type="InterPro" id="IPR016188">
    <property type="entry name" value="PurM-like_N"/>
</dbReference>
<dbReference type="GO" id="GO:0005829">
    <property type="term" value="C:cytosol"/>
    <property type="evidence" value="ECO:0007669"/>
    <property type="project" value="TreeGrafter"/>
</dbReference>
<dbReference type="FunFam" id="3.30.1330.10:FF:000020">
    <property type="entry name" value="Phosphoribosylformylglycinamidine cyclo-ligase"/>
    <property type="match status" value="1"/>
</dbReference>
<dbReference type="EMBL" id="MGDI01000028">
    <property type="protein sequence ID" value="OGL53087.1"/>
    <property type="molecule type" value="Genomic_DNA"/>
</dbReference>
<sequence>MVKRAAENYASAGVDMDKAEEGVRRLLEWVGKSLNLRKTIGSSRLDIGYFANVIKIAPNLGLALSTDGVGTKVLVAQMMKKFDTIGIDCIAMNVNDVICVGAEPISMLDYIAIEDPKPELLEEIGKGLYKGAELANVSIVGGEVSQIKEIIKGEKKGYGIDLVGMCVGIIALDKINIGQNVKENEVVIGLRSSGVHSNGLTLARNVFFAKNKFKADKYFPELRRTIGEELLEPTHIYVREIMEMLRKGVRIKSLSNITSDGLLNLARAKAKTGYVIDNLPEPHPVFNLIQKIANISDEEMFKVFNMGIGFCVVVPEKDADKVIRIAKKYRVAASRIGYTVKDPDKMVYIKQKNLIGRDNNFYKN</sequence>
<keyword evidence="6 13" id="KW-0436">Ligase</keyword>
<dbReference type="Gene3D" id="3.30.1330.10">
    <property type="entry name" value="PurM-like, N-terminal domain"/>
    <property type="match status" value="1"/>
</dbReference>
<dbReference type="GO" id="GO:0006189">
    <property type="term" value="P:'de novo' IMP biosynthetic process"/>
    <property type="evidence" value="ECO:0007669"/>
    <property type="project" value="UniProtKB-UniRule"/>
</dbReference>
<protein>
    <recommendedName>
        <fullName evidence="4 13">Phosphoribosylformylglycinamidine cyclo-ligase</fullName>
        <ecNumber evidence="3 13">6.3.3.1</ecNumber>
    </recommendedName>
    <alternativeName>
        <fullName evidence="10 13">AIR synthase</fullName>
    </alternativeName>
    <alternativeName>
        <fullName evidence="11 13">AIRS</fullName>
    </alternativeName>
    <alternativeName>
        <fullName evidence="9 13">Phosphoribosyl-aminoimidazole synthetase</fullName>
    </alternativeName>
</protein>
<dbReference type="GO" id="GO:0004641">
    <property type="term" value="F:phosphoribosylformylglycinamidine cyclo-ligase activity"/>
    <property type="evidence" value="ECO:0007669"/>
    <property type="project" value="UniProtKB-UniRule"/>
</dbReference>
<evidence type="ECO:0000256" key="8">
    <source>
        <dbReference type="ARBA" id="ARBA00022840"/>
    </source>
</evidence>
<comment type="similarity">
    <text evidence="2 13">Belongs to the AIR synthase family.</text>
</comment>
<dbReference type="InterPro" id="IPR036921">
    <property type="entry name" value="PurM-like_N_sf"/>
</dbReference>
<proteinExistence type="inferred from homology"/>
<evidence type="ECO:0000256" key="1">
    <source>
        <dbReference type="ARBA" id="ARBA00004686"/>
    </source>
</evidence>
<dbReference type="STRING" id="1817883.A3G31_09315"/>
<dbReference type="NCBIfam" id="TIGR00878">
    <property type="entry name" value="purM"/>
    <property type="match status" value="1"/>
</dbReference>
<dbReference type="AlphaFoldDB" id="A0A1F7SIS6"/>
<evidence type="ECO:0000313" key="16">
    <source>
        <dbReference type="EMBL" id="OGL53087.1"/>
    </source>
</evidence>